<accession>A0A2M6T0Y6</accession>
<proteinExistence type="predicted"/>
<feature type="region of interest" description="Disordered" evidence="1">
    <location>
        <begin position="26"/>
        <end position="60"/>
    </location>
</feature>
<dbReference type="Proteomes" id="UP000229390">
    <property type="component" value="Unassembled WGS sequence"/>
</dbReference>
<organism evidence="2 3">
    <name type="scientific">Candidatus Nealsonbacteria bacterium CG08_land_8_20_14_0_20_43_11</name>
    <dbReference type="NCBI Taxonomy" id="1974706"/>
    <lineage>
        <taxon>Bacteria</taxon>
        <taxon>Candidatus Nealsoniibacteriota</taxon>
    </lineage>
</organism>
<dbReference type="AlphaFoldDB" id="A0A2M6T0Y6"/>
<evidence type="ECO:0000313" key="3">
    <source>
        <dbReference type="Proteomes" id="UP000229390"/>
    </source>
</evidence>
<reference evidence="3" key="1">
    <citation type="submission" date="2017-09" db="EMBL/GenBank/DDBJ databases">
        <title>Depth-based differentiation of microbial function through sediment-hosted aquifers and enrichment of novel symbionts in the deep terrestrial subsurface.</title>
        <authorList>
            <person name="Probst A.J."/>
            <person name="Ladd B."/>
            <person name="Jarett J.K."/>
            <person name="Geller-Mcgrath D.E."/>
            <person name="Sieber C.M.K."/>
            <person name="Emerson J.B."/>
            <person name="Anantharaman K."/>
            <person name="Thomas B.C."/>
            <person name="Malmstrom R."/>
            <person name="Stieglmeier M."/>
            <person name="Klingl A."/>
            <person name="Woyke T."/>
            <person name="Ryan C.M."/>
            <person name="Banfield J.F."/>
        </authorList>
    </citation>
    <scope>NUCLEOTIDE SEQUENCE [LARGE SCALE GENOMIC DNA]</scope>
</reference>
<evidence type="ECO:0000256" key="1">
    <source>
        <dbReference type="SAM" id="MobiDB-lite"/>
    </source>
</evidence>
<sequence length="60" mass="6624">MEPEKGQLSARAPLCGVNPLSGVNQRRRLYSDKDKARTFSRLPKSRLSGRGNQRAPRSAG</sequence>
<gene>
    <name evidence="2" type="ORF">COT34_01235</name>
</gene>
<comment type="caution">
    <text evidence="2">The sequence shown here is derived from an EMBL/GenBank/DDBJ whole genome shotgun (WGS) entry which is preliminary data.</text>
</comment>
<evidence type="ECO:0000313" key="2">
    <source>
        <dbReference type="EMBL" id="PIS38907.1"/>
    </source>
</evidence>
<name>A0A2M6T0Y6_9BACT</name>
<protein>
    <submittedName>
        <fullName evidence="2">Uncharacterized protein</fullName>
    </submittedName>
</protein>
<dbReference type="EMBL" id="PEYE01000024">
    <property type="protein sequence ID" value="PIS38907.1"/>
    <property type="molecule type" value="Genomic_DNA"/>
</dbReference>